<dbReference type="InterPro" id="IPR030390">
    <property type="entry name" value="MeTrfase_TrmA_AS"/>
</dbReference>
<dbReference type="Pfam" id="PF05958">
    <property type="entry name" value="tRNA_U5-meth_tr"/>
    <property type="match status" value="1"/>
</dbReference>
<dbReference type="SUPFAM" id="SSF53335">
    <property type="entry name" value="S-adenosyl-L-methionine-dependent methyltransferases"/>
    <property type="match status" value="1"/>
</dbReference>
<dbReference type="Pfam" id="PF01938">
    <property type="entry name" value="TRAM"/>
    <property type="match status" value="1"/>
</dbReference>
<evidence type="ECO:0000313" key="8">
    <source>
        <dbReference type="Proteomes" id="UP000427071"/>
    </source>
</evidence>
<dbReference type="FunFam" id="2.40.50.140:FF:000097">
    <property type="entry name" value="23S rRNA (uracil(1939)-C(5))-methyltransferase RlmD"/>
    <property type="match status" value="1"/>
</dbReference>
<proteinExistence type="inferred from homology"/>
<comment type="similarity">
    <text evidence="4">Belongs to the class I-like SAM-binding methyltransferase superfamily. RNA M5U methyltransferase family.</text>
</comment>
<feature type="binding site" evidence="4">
    <location>
        <position position="293"/>
    </location>
    <ligand>
        <name>S-adenosyl-L-methionine</name>
        <dbReference type="ChEBI" id="CHEBI:59789"/>
    </ligand>
</feature>
<dbReference type="EC" id="2.1.1.-" evidence="7"/>
<feature type="active site" description="Nucleophile" evidence="4">
    <location>
        <position position="361"/>
    </location>
</feature>
<keyword evidence="1 4" id="KW-0489">Methyltransferase</keyword>
<reference evidence="8" key="1">
    <citation type="submission" date="2019-11" db="EMBL/GenBank/DDBJ databases">
        <title>Complete genome sequence of Corynebacterium kalinowskii 1959, a novel Corynebacterium species isolated from soil of a small paddock in Vilsendorf, Germany.</title>
        <authorList>
            <person name="Schaffert L."/>
            <person name="Ruwe M."/>
            <person name="Milse J."/>
            <person name="Hanuschka K."/>
            <person name="Ortseifen V."/>
            <person name="Droste J."/>
            <person name="Brandt D."/>
            <person name="Schlueter L."/>
            <person name="Kutter Y."/>
            <person name="Vinke S."/>
            <person name="Viehoefer P."/>
            <person name="Jacob L."/>
            <person name="Luebke N.-C."/>
            <person name="Schulte-Berndt E."/>
            <person name="Hain C."/>
            <person name="Linder M."/>
            <person name="Schmidt P."/>
            <person name="Wollenschlaeger L."/>
            <person name="Luttermann T."/>
            <person name="Thieme E."/>
            <person name="Hassa J."/>
            <person name="Haak M."/>
            <person name="Wittchen M."/>
            <person name="Mentz A."/>
            <person name="Persicke M."/>
            <person name="Busche T."/>
            <person name="Ruckert C."/>
        </authorList>
    </citation>
    <scope>NUCLEOTIDE SEQUENCE [LARGE SCALE GENOMIC DNA]</scope>
    <source>
        <strain evidence="8">1959</strain>
    </source>
</reference>
<dbReference type="Gene3D" id="2.40.50.1070">
    <property type="match status" value="1"/>
</dbReference>
<dbReference type="InterPro" id="IPR029063">
    <property type="entry name" value="SAM-dependent_MTases_sf"/>
</dbReference>
<gene>
    <name evidence="7" type="ORF">CKALI_06580</name>
</gene>
<sequence length="404" mass="42456">MDSLSIGDQFTLTIDSAAHGGEGVARHEGAVIFVPGALPGDTVRATLVEVKKRFARARIDDIVESSPGRVPHRCPAAAAGAGCCDFSTASPELELEIKAKTVAEQLQRIGKLENLPEIEVIDLQPTVGWRTRFRLGVDSQGRAGMRATLSNEIVTGAVCAQAAAGVLDDVVAADARFTPGAELVVAVGSNGQRTVVESKKAARGRNVTRQTRKISGPATVEQQVGDTTFHLDPLGFWQAHVAAPTAYTDTVTEWLSSAELPADAHVWDLYGGVGLFVPAIRTALPNASISSVELGAGAAKAGRAAVQDAKVEFVTGDVAKVVDKLPAAAAIVLDPPRKGAGAAVIHKLAESTPQAVVHVGCDPATMARDLAVWVEHGYSLRDLRMFNAFPGTHHSETFAFLTRD</sequence>
<dbReference type="Gene3D" id="3.40.50.150">
    <property type="entry name" value="Vaccinia Virus protein VP39"/>
    <property type="match status" value="1"/>
</dbReference>
<dbReference type="PROSITE" id="PS50926">
    <property type="entry name" value="TRAM"/>
    <property type="match status" value="1"/>
</dbReference>
<dbReference type="RefSeq" id="WP_231580420.1">
    <property type="nucleotide sequence ID" value="NZ_CP046452.1"/>
</dbReference>
<evidence type="ECO:0000256" key="5">
    <source>
        <dbReference type="PROSITE-ProRule" id="PRU10015"/>
    </source>
</evidence>
<keyword evidence="3 4" id="KW-0949">S-adenosyl-L-methionine</keyword>
<dbReference type="EMBL" id="CP046452">
    <property type="protein sequence ID" value="QGU02178.1"/>
    <property type="molecule type" value="Genomic_DNA"/>
</dbReference>
<evidence type="ECO:0000256" key="3">
    <source>
        <dbReference type="ARBA" id="ARBA00022691"/>
    </source>
</evidence>
<dbReference type="InterPro" id="IPR010280">
    <property type="entry name" value="U5_MeTrfase_fam"/>
</dbReference>
<dbReference type="KEGG" id="ckw:CKALI_06580"/>
<evidence type="ECO:0000256" key="1">
    <source>
        <dbReference type="ARBA" id="ARBA00022603"/>
    </source>
</evidence>
<dbReference type="PROSITE" id="PS51687">
    <property type="entry name" value="SAM_MT_RNA_M5U"/>
    <property type="match status" value="1"/>
</dbReference>
<accession>A0A6B8W423</accession>
<dbReference type="SUPFAM" id="SSF50249">
    <property type="entry name" value="Nucleic acid-binding proteins"/>
    <property type="match status" value="1"/>
</dbReference>
<dbReference type="InterPro" id="IPR002792">
    <property type="entry name" value="TRAM_dom"/>
</dbReference>
<dbReference type="Gene3D" id="2.40.50.140">
    <property type="entry name" value="Nucleic acid-binding proteins"/>
    <property type="match status" value="1"/>
</dbReference>
<dbReference type="PANTHER" id="PTHR11061">
    <property type="entry name" value="RNA M5U METHYLTRANSFERASE"/>
    <property type="match status" value="1"/>
</dbReference>
<dbReference type="AlphaFoldDB" id="A0A6B8W423"/>
<keyword evidence="8" id="KW-1185">Reference proteome</keyword>
<feature type="binding site" evidence="4">
    <location>
        <position position="238"/>
    </location>
    <ligand>
        <name>S-adenosyl-L-methionine</name>
        <dbReference type="ChEBI" id="CHEBI:59789"/>
    </ligand>
</feature>
<dbReference type="InterPro" id="IPR012340">
    <property type="entry name" value="NA-bd_OB-fold"/>
</dbReference>
<evidence type="ECO:0000256" key="4">
    <source>
        <dbReference type="PROSITE-ProRule" id="PRU01024"/>
    </source>
</evidence>
<feature type="active site" evidence="5">
    <location>
        <position position="361"/>
    </location>
</feature>
<protein>
    <submittedName>
        <fullName evidence="7">RNA methyltransferase</fullName>
        <ecNumber evidence="7">2.1.1.-</ecNumber>
    </submittedName>
</protein>
<feature type="binding site" evidence="4">
    <location>
        <position position="334"/>
    </location>
    <ligand>
        <name>S-adenosyl-L-methionine</name>
        <dbReference type="ChEBI" id="CHEBI:59789"/>
    </ligand>
</feature>
<evidence type="ECO:0000259" key="6">
    <source>
        <dbReference type="PROSITE" id="PS50926"/>
    </source>
</evidence>
<evidence type="ECO:0000256" key="2">
    <source>
        <dbReference type="ARBA" id="ARBA00022679"/>
    </source>
</evidence>
<dbReference type="PROSITE" id="PS01230">
    <property type="entry name" value="TRMA_1"/>
    <property type="match status" value="1"/>
</dbReference>
<feature type="binding site" evidence="4">
    <location>
        <position position="270"/>
    </location>
    <ligand>
        <name>S-adenosyl-L-methionine</name>
        <dbReference type="ChEBI" id="CHEBI:59789"/>
    </ligand>
</feature>
<organism evidence="7 8">
    <name type="scientific">Corynebacterium kalinowskii</name>
    <dbReference type="NCBI Taxonomy" id="2675216"/>
    <lineage>
        <taxon>Bacteria</taxon>
        <taxon>Bacillati</taxon>
        <taxon>Actinomycetota</taxon>
        <taxon>Actinomycetes</taxon>
        <taxon>Mycobacteriales</taxon>
        <taxon>Corynebacteriaceae</taxon>
        <taxon>Corynebacterium</taxon>
    </lineage>
</organism>
<dbReference type="Proteomes" id="UP000427071">
    <property type="component" value="Chromosome"/>
</dbReference>
<dbReference type="GO" id="GO:0070041">
    <property type="term" value="F:rRNA (uridine-C5-)-methyltransferase activity"/>
    <property type="evidence" value="ECO:0007669"/>
    <property type="project" value="TreeGrafter"/>
</dbReference>
<keyword evidence="2 4" id="KW-0808">Transferase</keyword>
<evidence type="ECO:0000313" key="7">
    <source>
        <dbReference type="EMBL" id="QGU02178.1"/>
    </source>
</evidence>
<feature type="domain" description="TRAM" evidence="6">
    <location>
        <begin position="3"/>
        <end position="61"/>
    </location>
</feature>
<name>A0A6B8W423_9CORY</name>
<dbReference type="GO" id="GO:0070475">
    <property type="term" value="P:rRNA base methylation"/>
    <property type="evidence" value="ECO:0007669"/>
    <property type="project" value="TreeGrafter"/>
</dbReference>
<dbReference type="PANTHER" id="PTHR11061:SF30">
    <property type="entry name" value="TRNA (URACIL(54)-C(5))-METHYLTRANSFERASE"/>
    <property type="match status" value="1"/>
</dbReference>